<proteinExistence type="predicted"/>
<sequence length="802" mass="90985">MSRYSPWTPGQHQFNKTSNMSTKPSSQAFSPSYGRQQGIYEYLSRTSPEIRVIEILPGPDDQPVHCELHKQLLISNFRYAALSYVWGNPKITKDIIVNGQPFSATTNLASALWYLRKYGFPKNEQTGEIHWLWIDAVCINQNDIPETSHQVSMMGSIYRGASSVLSWLGPPEPYHLDQALEAIREVGPVLGATPEYSSLHTGNRLNHDLAGAFKRVDISPTQRLHILLYERLHVPKRGSDEVLEVVFRAIRDLEEGQSFEQSMLRLLNLFQYDNESFTDEPKHTPEMMMAAFEKLNDKLGPLVRLPDYPQSIDKESEFPDNKRWLPISLLGYSNYWSRIWIIQEMVLAKSPWTNWFICGKASVNFRELEAFISFFTYIKSMPCPEDQYGQQTAEGVSWRLLALSNFGLPSLHIVRGFQKFVSTGAITLFAAACFTASQSEATDPRDLVYAVLSLVPNDITPDYNKSIHDVYLEAVGRGDELRKNVSGCLQYAGRGYGIESQHKLPSWLADLTIIYRSRTFIDYRNEKESLLDTIGTQQPEIIGLDVLRIQGAVCGRVKLAKQLDFTPDPFHNVKALIKLSVDYLVEFVGARVATHQMADEGKRPLQELMDVLDWETKDSRRKYAKIRDMSGRCFSGFCMSSVQWQFLFNLWSGLGMTDADNEEALTRLELPTDSSLGRMLGHYFEDMRQCSSDPEEPIERGIGREQLLKEFTDMLKSCINRTLFQTDDGRLGIGLLNLQQGDLICAVDSSSLPILLRRVESLDSDGSHLEHVGACYVLGLSDGEPADMVKKGELELETFEIH</sequence>
<keyword evidence="2" id="KW-1185">Reference proteome</keyword>
<comment type="caution">
    <text evidence="1">The sequence shown here is derived from an EMBL/GenBank/DDBJ whole genome shotgun (WGS) entry which is preliminary data.</text>
</comment>
<accession>A0ACB9Z1W3</accession>
<dbReference type="Proteomes" id="UP001497700">
    <property type="component" value="Unassembled WGS sequence"/>
</dbReference>
<organism evidence="1 2">
    <name type="scientific">Hypoxylon rubiginosum</name>
    <dbReference type="NCBI Taxonomy" id="110542"/>
    <lineage>
        <taxon>Eukaryota</taxon>
        <taxon>Fungi</taxon>
        <taxon>Dikarya</taxon>
        <taxon>Ascomycota</taxon>
        <taxon>Pezizomycotina</taxon>
        <taxon>Sordariomycetes</taxon>
        <taxon>Xylariomycetidae</taxon>
        <taxon>Xylariales</taxon>
        <taxon>Hypoxylaceae</taxon>
        <taxon>Hypoxylon</taxon>
    </lineage>
</organism>
<name>A0ACB9Z1W3_9PEZI</name>
<reference evidence="1 2" key="1">
    <citation type="journal article" date="2022" name="New Phytol.">
        <title>Ecological generalism drives hyperdiversity of secondary metabolite gene clusters in xylarialean endophytes.</title>
        <authorList>
            <person name="Franco M.E.E."/>
            <person name="Wisecaver J.H."/>
            <person name="Arnold A.E."/>
            <person name="Ju Y.M."/>
            <person name="Slot J.C."/>
            <person name="Ahrendt S."/>
            <person name="Moore L.P."/>
            <person name="Eastman K.E."/>
            <person name="Scott K."/>
            <person name="Konkel Z."/>
            <person name="Mondo S.J."/>
            <person name="Kuo A."/>
            <person name="Hayes R.D."/>
            <person name="Haridas S."/>
            <person name="Andreopoulos B."/>
            <person name="Riley R."/>
            <person name="LaButti K."/>
            <person name="Pangilinan J."/>
            <person name="Lipzen A."/>
            <person name="Amirebrahimi M."/>
            <person name="Yan J."/>
            <person name="Adam C."/>
            <person name="Keymanesh K."/>
            <person name="Ng V."/>
            <person name="Louie K."/>
            <person name="Northen T."/>
            <person name="Drula E."/>
            <person name="Henrissat B."/>
            <person name="Hsieh H.M."/>
            <person name="Youens-Clark K."/>
            <person name="Lutzoni F."/>
            <person name="Miadlikowska J."/>
            <person name="Eastwood D.C."/>
            <person name="Hamelin R.C."/>
            <person name="Grigoriev I.V."/>
            <person name="U'Ren J.M."/>
        </authorList>
    </citation>
    <scope>NUCLEOTIDE SEQUENCE [LARGE SCALE GENOMIC DNA]</scope>
    <source>
        <strain evidence="1 2">CBS 119005</strain>
    </source>
</reference>
<evidence type="ECO:0000313" key="2">
    <source>
        <dbReference type="Proteomes" id="UP001497700"/>
    </source>
</evidence>
<gene>
    <name evidence="1" type="ORF">F4820DRAFT_420957</name>
</gene>
<evidence type="ECO:0000313" key="1">
    <source>
        <dbReference type="EMBL" id="KAI4865292.1"/>
    </source>
</evidence>
<protein>
    <submittedName>
        <fullName evidence="1">Heterokaryon incompatibility protein-domain-containing protein</fullName>
    </submittedName>
</protein>
<dbReference type="EMBL" id="MU393474">
    <property type="protein sequence ID" value="KAI4865292.1"/>
    <property type="molecule type" value="Genomic_DNA"/>
</dbReference>